<proteinExistence type="predicted"/>
<dbReference type="Gene3D" id="1.20.58.1390">
    <property type="match status" value="1"/>
</dbReference>
<evidence type="ECO:0000256" key="2">
    <source>
        <dbReference type="ARBA" id="ARBA00022679"/>
    </source>
</evidence>
<gene>
    <name evidence="6" type="ORF">MNBD_BACTEROID03-1802</name>
</gene>
<dbReference type="InterPro" id="IPR036390">
    <property type="entry name" value="WH_DNA-bd_sf"/>
</dbReference>
<dbReference type="PIRSF" id="PIRSF005739">
    <property type="entry name" value="O-mtase"/>
    <property type="match status" value="1"/>
</dbReference>
<keyword evidence="2 6" id="KW-0808">Transferase</keyword>
<dbReference type="PANTHER" id="PTHR43712">
    <property type="entry name" value="PUTATIVE (AFU_ORTHOLOGUE AFUA_4G14580)-RELATED"/>
    <property type="match status" value="1"/>
</dbReference>
<keyword evidence="3" id="KW-0949">S-adenosyl-L-methionine</keyword>
<dbReference type="SUPFAM" id="SSF53335">
    <property type="entry name" value="S-adenosyl-L-methionine-dependent methyltransferases"/>
    <property type="match status" value="1"/>
</dbReference>
<dbReference type="Gene3D" id="3.40.50.150">
    <property type="entry name" value="Vaccinia Virus protein VP39"/>
    <property type="match status" value="1"/>
</dbReference>
<dbReference type="InterPro" id="IPR036388">
    <property type="entry name" value="WH-like_DNA-bd_sf"/>
</dbReference>
<dbReference type="InterPro" id="IPR029063">
    <property type="entry name" value="SAM-dependent_MTases_sf"/>
</dbReference>
<dbReference type="InterPro" id="IPR001077">
    <property type="entry name" value="COMT_C"/>
</dbReference>
<accession>A0A3B0TEU4</accession>
<protein>
    <submittedName>
        <fullName evidence="6">SAM-dependent methyltransferase</fullName>
    </submittedName>
</protein>
<dbReference type="EMBL" id="UOEL01000097">
    <property type="protein sequence ID" value="VAW12992.1"/>
    <property type="molecule type" value="Genomic_DNA"/>
</dbReference>
<dbReference type="GO" id="GO:0032259">
    <property type="term" value="P:methylation"/>
    <property type="evidence" value="ECO:0007669"/>
    <property type="project" value="UniProtKB-KW"/>
</dbReference>
<evidence type="ECO:0000313" key="6">
    <source>
        <dbReference type="EMBL" id="VAW12992.1"/>
    </source>
</evidence>
<dbReference type="Pfam" id="PF21212">
    <property type="entry name" value="Dimerisation2-like_dom"/>
    <property type="match status" value="1"/>
</dbReference>
<dbReference type="Gene3D" id="1.10.10.10">
    <property type="entry name" value="Winged helix-like DNA-binding domain superfamily/Winged helix DNA-binding domain"/>
    <property type="match status" value="1"/>
</dbReference>
<evidence type="ECO:0000256" key="1">
    <source>
        <dbReference type="ARBA" id="ARBA00022603"/>
    </source>
</evidence>
<keyword evidence="1 6" id="KW-0489">Methyltransferase</keyword>
<evidence type="ECO:0000259" key="5">
    <source>
        <dbReference type="Pfam" id="PF21212"/>
    </source>
</evidence>
<sequence>MAEKKMRAIDALQEAQKIAFAPFVFQATVSLRKLGIFDYIFKNSSEGGVTIKEISKELSISEYGLGVLLEIAESSDIVHKNDDDKYDLTKIGYFLNYNNTTRVNINFTNEVCYKGLFHLNESIKSGKPEGLRELGEWETIYEGLSQLTPEVQKSWFDFDHHYSDGIFKDALDIVFRNTPKTLFDIGGNTGKFAIQCCKYNENVSVKMFDLPGQLNKALANAEKNGLAHRISGQEIDWLAGNPKIPEGADTIWMSQFLDCFSEEEILKILTTCANSMSPDTELLITETYTDRQKFDNARFILEATSLYFTVLANGNSKMYRANVLIALIEKAGLKIHEDIAVGEYHTMLVCKKNKSHCHIKIAT</sequence>
<dbReference type="PROSITE" id="PS51683">
    <property type="entry name" value="SAM_OMT_II"/>
    <property type="match status" value="1"/>
</dbReference>
<name>A0A3B0TEU4_9ZZZZ</name>
<dbReference type="InterPro" id="IPR016461">
    <property type="entry name" value="COMT-like"/>
</dbReference>
<dbReference type="InterPro" id="IPR049480">
    <property type="entry name" value="BVU_1015-like_N"/>
</dbReference>
<organism evidence="6">
    <name type="scientific">hydrothermal vent metagenome</name>
    <dbReference type="NCBI Taxonomy" id="652676"/>
    <lineage>
        <taxon>unclassified sequences</taxon>
        <taxon>metagenomes</taxon>
        <taxon>ecological metagenomes</taxon>
    </lineage>
</organism>
<feature type="domain" description="BVU-1015-like N-terminal dimerisation-like" evidence="5">
    <location>
        <begin position="14"/>
        <end position="86"/>
    </location>
</feature>
<dbReference type="GO" id="GO:0008171">
    <property type="term" value="F:O-methyltransferase activity"/>
    <property type="evidence" value="ECO:0007669"/>
    <property type="project" value="InterPro"/>
</dbReference>
<dbReference type="PANTHER" id="PTHR43712:SF2">
    <property type="entry name" value="O-METHYLTRANSFERASE CICE"/>
    <property type="match status" value="1"/>
</dbReference>
<reference evidence="6" key="1">
    <citation type="submission" date="2018-06" db="EMBL/GenBank/DDBJ databases">
        <authorList>
            <person name="Zhirakovskaya E."/>
        </authorList>
    </citation>
    <scope>NUCLEOTIDE SEQUENCE</scope>
</reference>
<feature type="domain" description="O-methyltransferase C-terminal" evidence="4">
    <location>
        <begin position="168"/>
        <end position="318"/>
    </location>
</feature>
<dbReference type="Pfam" id="PF00891">
    <property type="entry name" value="Methyltransf_2"/>
    <property type="match status" value="1"/>
</dbReference>
<evidence type="ECO:0000256" key="3">
    <source>
        <dbReference type="ARBA" id="ARBA00022691"/>
    </source>
</evidence>
<dbReference type="SUPFAM" id="SSF46785">
    <property type="entry name" value="Winged helix' DNA-binding domain"/>
    <property type="match status" value="1"/>
</dbReference>
<dbReference type="AlphaFoldDB" id="A0A3B0TEU4"/>
<evidence type="ECO:0000259" key="4">
    <source>
        <dbReference type="Pfam" id="PF00891"/>
    </source>
</evidence>